<accession>A0A8J2N2X2</accession>
<proteinExistence type="inferred from homology"/>
<keyword evidence="2" id="KW-0813">Transport</keyword>
<keyword evidence="5" id="KW-1185">Reference proteome</keyword>
<sequence>MAFTNTPLYGGAITLDLPSNFDDASQIRQIPDHQEVYLDSDGYSSIVVEILEYVEKSNDEEALQYHFGDLVEGTGDQTTIISQDRAVIKSLPYVPSSITRKENQSEGMVEDNSVLTLSFIQTPPTPNPHPNRKTPEFTYIHLILLRLKDQGTDIMISINIPHYPGEYTPAEEQGGETPLMKDSKAVREKVLESFRVKEWGLFEG</sequence>
<gene>
    <name evidence="4" type="ORF">ALTATR162_LOCUS1986</name>
</gene>
<dbReference type="GO" id="GO:0031267">
    <property type="term" value="F:small GTPase binding"/>
    <property type="evidence" value="ECO:0007669"/>
    <property type="project" value="TreeGrafter"/>
</dbReference>
<dbReference type="AlphaFoldDB" id="A0A8J2N2X2"/>
<dbReference type="PANTHER" id="PTHR15837">
    <property type="entry name" value="RAN GUANINE NUCLEOTIDE RELEASE FACTOR"/>
    <property type="match status" value="1"/>
</dbReference>
<dbReference type="SUPFAM" id="SSF55724">
    <property type="entry name" value="Mog1p/PsbP-like"/>
    <property type="match status" value="1"/>
</dbReference>
<dbReference type="EMBL" id="CAJRGZ010000015">
    <property type="protein sequence ID" value="CAG5147117.1"/>
    <property type="molecule type" value="Genomic_DNA"/>
</dbReference>
<dbReference type="GO" id="GO:0006606">
    <property type="term" value="P:protein import into nucleus"/>
    <property type="evidence" value="ECO:0007669"/>
    <property type="project" value="TreeGrafter"/>
</dbReference>
<dbReference type="PANTHER" id="PTHR15837:SF0">
    <property type="entry name" value="RAN GUANINE NUCLEOTIDE RELEASE FACTOR"/>
    <property type="match status" value="1"/>
</dbReference>
<keyword evidence="3" id="KW-0653">Protein transport</keyword>
<dbReference type="Gene3D" id="3.40.1000.10">
    <property type="entry name" value="Mog1/PsbP, alpha/beta/alpha sandwich"/>
    <property type="match status" value="1"/>
</dbReference>
<evidence type="ECO:0000313" key="4">
    <source>
        <dbReference type="EMBL" id="CAG5147117.1"/>
    </source>
</evidence>
<organism evidence="4 5">
    <name type="scientific">Alternaria atra</name>
    <dbReference type="NCBI Taxonomy" id="119953"/>
    <lineage>
        <taxon>Eukaryota</taxon>
        <taxon>Fungi</taxon>
        <taxon>Dikarya</taxon>
        <taxon>Ascomycota</taxon>
        <taxon>Pezizomycotina</taxon>
        <taxon>Dothideomycetes</taxon>
        <taxon>Pleosporomycetidae</taxon>
        <taxon>Pleosporales</taxon>
        <taxon>Pleosporineae</taxon>
        <taxon>Pleosporaceae</taxon>
        <taxon>Alternaria</taxon>
        <taxon>Alternaria sect. Ulocladioides</taxon>
    </lineage>
</organism>
<dbReference type="OrthoDB" id="10255285at2759"/>
<evidence type="ECO:0008006" key="6">
    <source>
        <dbReference type="Google" id="ProtNLM"/>
    </source>
</evidence>
<dbReference type="InterPro" id="IPR016123">
    <property type="entry name" value="Mog1/PsbP_a/b/a-sand"/>
</dbReference>
<comment type="caution">
    <text evidence="4">The sequence shown here is derived from an EMBL/GenBank/DDBJ whole genome shotgun (WGS) entry which is preliminary data.</text>
</comment>
<protein>
    <recommendedName>
        <fullName evidence="6">Mog1p/PsbP-like protein</fullName>
    </recommendedName>
</protein>
<dbReference type="InterPro" id="IPR007681">
    <property type="entry name" value="Mog1"/>
</dbReference>
<name>A0A8J2N2X2_9PLEO</name>
<dbReference type="GO" id="GO:0005085">
    <property type="term" value="F:guanyl-nucleotide exchange factor activity"/>
    <property type="evidence" value="ECO:0007669"/>
    <property type="project" value="TreeGrafter"/>
</dbReference>
<comment type="similarity">
    <text evidence="1">Belongs to the MOG1 family.</text>
</comment>
<evidence type="ECO:0000256" key="3">
    <source>
        <dbReference type="ARBA" id="ARBA00022927"/>
    </source>
</evidence>
<evidence type="ECO:0000256" key="2">
    <source>
        <dbReference type="ARBA" id="ARBA00022448"/>
    </source>
</evidence>
<dbReference type="RefSeq" id="XP_043165523.1">
    <property type="nucleotide sequence ID" value="XM_043309588.1"/>
</dbReference>
<reference evidence="4" key="1">
    <citation type="submission" date="2021-05" db="EMBL/GenBank/DDBJ databases">
        <authorList>
            <person name="Stam R."/>
        </authorList>
    </citation>
    <scope>NUCLEOTIDE SEQUENCE</scope>
    <source>
        <strain evidence="4">CS162</strain>
    </source>
</reference>
<dbReference type="Pfam" id="PF04603">
    <property type="entry name" value="Mog1"/>
    <property type="match status" value="1"/>
</dbReference>
<dbReference type="GeneID" id="67013380"/>
<dbReference type="Proteomes" id="UP000676310">
    <property type="component" value="Unassembled WGS sequence"/>
</dbReference>
<evidence type="ECO:0000313" key="5">
    <source>
        <dbReference type="Proteomes" id="UP000676310"/>
    </source>
</evidence>
<evidence type="ECO:0000256" key="1">
    <source>
        <dbReference type="ARBA" id="ARBA00010307"/>
    </source>
</evidence>
<dbReference type="GO" id="GO:0005634">
    <property type="term" value="C:nucleus"/>
    <property type="evidence" value="ECO:0007669"/>
    <property type="project" value="TreeGrafter"/>
</dbReference>